<dbReference type="Proteomes" id="UP000095751">
    <property type="component" value="Unassembled WGS sequence"/>
</dbReference>
<evidence type="ECO:0008006" key="4">
    <source>
        <dbReference type="Google" id="ProtNLM"/>
    </source>
</evidence>
<dbReference type="InterPro" id="IPR000415">
    <property type="entry name" value="Nitroreductase-like"/>
</dbReference>
<dbReference type="PANTHER" id="PTHR43543">
    <property type="entry name" value="MALONIC SEMIALDEHYDE REDUCTASE RUTE-RELATED"/>
    <property type="match status" value="1"/>
</dbReference>
<dbReference type="SUPFAM" id="SSF55469">
    <property type="entry name" value="FMN-dependent nitroreductase-like"/>
    <property type="match status" value="1"/>
</dbReference>
<evidence type="ECO:0000313" key="2">
    <source>
        <dbReference type="EMBL" id="OEU09912.1"/>
    </source>
</evidence>
<keyword evidence="3" id="KW-1185">Reference proteome</keyword>
<protein>
    <recommendedName>
        <fullName evidence="4">Nitroreductase domain-containing protein</fullName>
    </recommendedName>
</protein>
<evidence type="ECO:0000313" key="3">
    <source>
        <dbReference type="Proteomes" id="UP000095751"/>
    </source>
</evidence>
<dbReference type="OrthoDB" id="41362at2759"/>
<dbReference type="KEGG" id="fcy:FRACYDRAFT_248162"/>
<reference evidence="2 3" key="1">
    <citation type="submission" date="2016-09" db="EMBL/GenBank/DDBJ databases">
        <title>Extensive genetic diversity and differential bi-allelic expression allows diatom success in the polar Southern Ocean.</title>
        <authorList>
            <consortium name="DOE Joint Genome Institute"/>
            <person name="Mock T."/>
            <person name="Otillar R.P."/>
            <person name="Strauss J."/>
            <person name="Dupont C."/>
            <person name="Frickenhaus S."/>
            <person name="Maumus F."/>
            <person name="Mcmullan M."/>
            <person name="Sanges R."/>
            <person name="Schmutz J."/>
            <person name="Toseland A."/>
            <person name="Valas R."/>
            <person name="Veluchamy A."/>
            <person name="Ward B.J."/>
            <person name="Allen A."/>
            <person name="Barry K."/>
            <person name="Falciatore A."/>
            <person name="Ferrante M."/>
            <person name="Fortunato A.E."/>
            <person name="Gloeckner G."/>
            <person name="Gruber A."/>
            <person name="Hipkin R."/>
            <person name="Janech M."/>
            <person name="Kroth P."/>
            <person name="Leese F."/>
            <person name="Lindquist E."/>
            <person name="Lyon B.R."/>
            <person name="Martin J."/>
            <person name="Mayer C."/>
            <person name="Parker M."/>
            <person name="Quesneville H."/>
            <person name="Raymond J."/>
            <person name="Uhlig C."/>
            <person name="Valentin K.U."/>
            <person name="Worden A.Z."/>
            <person name="Armbrust E.V."/>
            <person name="Bowler C."/>
            <person name="Green B."/>
            <person name="Moulton V."/>
            <person name="Van Oosterhout C."/>
            <person name="Grigoriev I."/>
        </authorList>
    </citation>
    <scope>NUCLEOTIDE SEQUENCE [LARGE SCALE GENOMIC DNA]</scope>
    <source>
        <strain evidence="2 3">CCMP1102</strain>
    </source>
</reference>
<dbReference type="InterPro" id="IPR050461">
    <property type="entry name" value="Nitroreductase_HadB/RutE"/>
</dbReference>
<accession>A0A1E7EVJ2</accession>
<evidence type="ECO:0000256" key="1">
    <source>
        <dbReference type="SAM" id="MobiDB-lite"/>
    </source>
</evidence>
<dbReference type="Gene3D" id="3.40.109.10">
    <property type="entry name" value="NADH Oxidase"/>
    <property type="match status" value="1"/>
</dbReference>
<name>A0A1E7EVJ2_9STRA</name>
<dbReference type="PANTHER" id="PTHR43543:SF1">
    <property type="entry name" value="MALONIC SEMIALDEHYDE REDUCTASE RUTE-RELATED"/>
    <property type="match status" value="1"/>
</dbReference>
<gene>
    <name evidence="2" type="ORF">FRACYDRAFT_248162</name>
</gene>
<dbReference type="GO" id="GO:0016491">
    <property type="term" value="F:oxidoreductase activity"/>
    <property type="evidence" value="ECO:0007669"/>
    <property type="project" value="InterPro"/>
</dbReference>
<sequence length="404" mass="45096">MKCRRFTLSVSTSTSGSSAISKSLTSSASASSLIIVFLLASLQFLTTNSNAFVIERIRQDLYETFDYKPFLQGEGKDFQSLSVGSTDADAALASLNDNDNANNNNSNTNILTLDESIQARYAATRYKRYDGNYNTSEGRTPSTSNPDVIKKARTALQLAIRAPSGFNVQPYKMVMINTPSSKLKLSKYCIGRNIDRVLDSDCTIIFLADRQVMRSWKPYKTMIQKQEEESSASTSTSTSTTKKKKTKWNYLKLRLLIGLFSSGYPYIPKIIAGPISWCIRVGMRIVSWCTRSWLVVPTLSSAECWSQKNTALVAMSYMLGCTSRSLVTTPMEGYLSWGIRQSFNISRRYTIPLIISTGIPYTARPYTASNTENENESDDTGISHGNTKETSTPRFEYDSIVEEK</sequence>
<dbReference type="AlphaFoldDB" id="A0A1E7EVJ2"/>
<proteinExistence type="predicted"/>
<dbReference type="InParanoid" id="A0A1E7EVJ2"/>
<feature type="compositionally biased region" description="Basic and acidic residues" evidence="1">
    <location>
        <begin position="395"/>
        <end position="404"/>
    </location>
</feature>
<organism evidence="2 3">
    <name type="scientific">Fragilariopsis cylindrus CCMP1102</name>
    <dbReference type="NCBI Taxonomy" id="635003"/>
    <lineage>
        <taxon>Eukaryota</taxon>
        <taxon>Sar</taxon>
        <taxon>Stramenopiles</taxon>
        <taxon>Ochrophyta</taxon>
        <taxon>Bacillariophyta</taxon>
        <taxon>Bacillariophyceae</taxon>
        <taxon>Bacillariophycidae</taxon>
        <taxon>Bacillariales</taxon>
        <taxon>Bacillariaceae</taxon>
        <taxon>Fragilariopsis</taxon>
    </lineage>
</organism>
<feature type="compositionally biased region" description="Polar residues" evidence="1">
    <location>
        <begin position="383"/>
        <end position="393"/>
    </location>
</feature>
<feature type="region of interest" description="Disordered" evidence="1">
    <location>
        <begin position="366"/>
        <end position="404"/>
    </location>
</feature>
<dbReference type="EMBL" id="KV784374">
    <property type="protein sequence ID" value="OEU09912.1"/>
    <property type="molecule type" value="Genomic_DNA"/>
</dbReference>